<dbReference type="EMBL" id="JAALLT010000002">
    <property type="protein sequence ID" value="NGP75927.1"/>
    <property type="molecule type" value="Genomic_DNA"/>
</dbReference>
<feature type="domain" description="Glycosyltransferase 2-like" evidence="4">
    <location>
        <begin position="6"/>
        <end position="146"/>
    </location>
</feature>
<dbReference type="CDD" id="cd00761">
    <property type="entry name" value="Glyco_tranf_GTA_type"/>
    <property type="match status" value="1"/>
</dbReference>
<dbReference type="InterPro" id="IPR001173">
    <property type="entry name" value="Glyco_trans_2-like"/>
</dbReference>
<accession>A0A6M1SZC1</accession>
<evidence type="ECO:0000256" key="1">
    <source>
        <dbReference type="ARBA" id="ARBA00006739"/>
    </source>
</evidence>
<evidence type="ECO:0000256" key="2">
    <source>
        <dbReference type="ARBA" id="ARBA00022676"/>
    </source>
</evidence>
<evidence type="ECO:0000313" key="6">
    <source>
        <dbReference type="Proteomes" id="UP000473278"/>
    </source>
</evidence>
<comment type="similarity">
    <text evidence="1">Belongs to the glycosyltransferase 2 family.</text>
</comment>
<protein>
    <submittedName>
        <fullName evidence="5">Glycosyltransferase family 2 protein</fullName>
    </submittedName>
</protein>
<sequence length="283" mass="32821">MNKLAIVTPVRDEEDVVEELILSVVQQDLLPNEWVFVDDNSVDSTTNIIKSYSQKFEFIKLVSFPKDTNRTPGTGVIRAFEYGLNHLMQEYDFLLKLDADLKFKPDYFQNIISEFEANEKLGIASGMIFEKNGKPVKKNISDHPYGATKFYRKSCFDQIKPLEKIKTWDLIDNIKANIAGYETKIIASEKVKHLKPMESAAGKTNENFLKGYYSSYLFYLFPFAMLKSIKVMTEKPYIVGGVVYLSGYLYNLVINRERYSNSEVVKYLRKQQKNRLKKLFKLT</sequence>
<dbReference type="AlphaFoldDB" id="A0A6M1SZC1"/>
<comment type="caution">
    <text evidence="5">The sequence shown here is derived from an EMBL/GenBank/DDBJ whole genome shotgun (WGS) entry which is preliminary data.</text>
</comment>
<gene>
    <name evidence="5" type="ORF">G3570_04730</name>
</gene>
<dbReference type="Pfam" id="PF00535">
    <property type="entry name" value="Glycos_transf_2"/>
    <property type="match status" value="1"/>
</dbReference>
<dbReference type="RefSeq" id="WP_165139825.1">
    <property type="nucleotide sequence ID" value="NZ_JAALLT010000002.1"/>
</dbReference>
<reference evidence="5 6" key="1">
    <citation type="submission" date="2020-02" db="EMBL/GenBank/DDBJ databases">
        <title>Balneolaceae bacterium YR4-1, complete genome.</title>
        <authorList>
            <person name="Li Y."/>
            <person name="Wu S."/>
        </authorList>
    </citation>
    <scope>NUCLEOTIDE SEQUENCE [LARGE SCALE GENOMIC DNA]</scope>
    <source>
        <strain evidence="5 6">YR4-1</strain>
    </source>
</reference>
<dbReference type="PANTHER" id="PTHR43630:SF1">
    <property type="entry name" value="POLY-BETA-1,6-N-ACETYL-D-GLUCOSAMINE SYNTHASE"/>
    <property type="match status" value="1"/>
</dbReference>
<keyword evidence="2" id="KW-0328">Glycosyltransferase</keyword>
<keyword evidence="3 5" id="KW-0808">Transferase</keyword>
<dbReference type="Proteomes" id="UP000473278">
    <property type="component" value="Unassembled WGS sequence"/>
</dbReference>
<name>A0A6M1SZC1_9BACT</name>
<dbReference type="InterPro" id="IPR029044">
    <property type="entry name" value="Nucleotide-diphossugar_trans"/>
</dbReference>
<evidence type="ECO:0000256" key="3">
    <source>
        <dbReference type="ARBA" id="ARBA00022679"/>
    </source>
</evidence>
<evidence type="ECO:0000313" key="5">
    <source>
        <dbReference type="EMBL" id="NGP75927.1"/>
    </source>
</evidence>
<dbReference type="Gene3D" id="3.90.550.10">
    <property type="entry name" value="Spore Coat Polysaccharide Biosynthesis Protein SpsA, Chain A"/>
    <property type="match status" value="1"/>
</dbReference>
<organism evidence="5 6">
    <name type="scientific">Halalkalibaculum roseum</name>
    <dbReference type="NCBI Taxonomy" id="2709311"/>
    <lineage>
        <taxon>Bacteria</taxon>
        <taxon>Pseudomonadati</taxon>
        <taxon>Balneolota</taxon>
        <taxon>Balneolia</taxon>
        <taxon>Balneolales</taxon>
        <taxon>Balneolaceae</taxon>
        <taxon>Halalkalibaculum</taxon>
    </lineage>
</organism>
<dbReference type="GO" id="GO:0016757">
    <property type="term" value="F:glycosyltransferase activity"/>
    <property type="evidence" value="ECO:0007669"/>
    <property type="project" value="UniProtKB-KW"/>
</dbReference>
<evidence type="ECO:0000259" key="4">
    <source>
        <dbReference type="Pfam" id="PF00535"/>
    </source>
</evidence>
<proteinExistence type="inferred from homology"/>
<keyword evidence="6" id="KW-1185">Reference proteome</keyword>
<dbReference type="SUPFAM" id="SSF53448">
    <property type="entry name" value="Nucleotide-diphospho-sugar transferases"/>
    <property type="match status" value="1"/>
</dbReference>
<dbReference type="PANTHER" id="PTHR43630">
    <property type="entry name" value="POLY-BETA-1,6-N-ACETYL-D-GLUCOSAMINE SYNTHASE"/>
    <property type="match status" value="1"/>
</dbReference>